<name>A0ABT1M792_9MYCO</name>
<accession>A0ABT1M792</accession>
<proteinExistence type="predicted"/>
<dbReference type="Proteomes" id="UP001651690">
    <property type="component" value="Unassembled WGS sequence"/>
</dbReference>
<sequence>MAESNTRTALAQECEQAGWQRRIDDRVDLYLRGDIRVRVIWRGDDVINGGSRFADGTMETYSRELDTVKGWLLR</sequence>
<organism evidence="1 2">
    <name type="scientific">Mycolicibacterium arenosum</name>
    <dbReference type="NCBI Taxonomy" id="2952157"/>
    <lineage>
        <taxon>Bacteria</taxon>
        <taxon>Bacillati</taxon>
        <taxon>Actinomycetota</taxon>
        <taxon>Actinomycetes</taxon>
        <taxon>Mycobacteriales</taxon>
        <taxon>Mycobacteriaceae</taxon>
        <taxon>Mycolicibacterium</taxon>
    </lineage>
</organism>
<dbReference type="EMBL" id="JANDBD010000010">
    <property type="protein sequence ID" value="MCP9275041.1"/>
    <property type="molecule type" value="Genomic_DNA"/>
</dbReference>
<evidence type="ECO:0000313" key="2">
    <source>
        <dbReference type="Proteomes" id="UP001651690"/>
    </source>
</evidence>
<reference evidence="1 2" key="1">
    <citation type="submission" date="2022-06" db="EMBL/GenBank/DDBJ databases">
        <title>Mycolicibacterium sp. CAU 1645 isolated from seawater.</title>
        <authorList>
            <person name="Kim W."/>
        </authorList>
    </citation>
    <scope>NUCLEOTIDE SEQUENCE [LARGE SCALE GENOMIC DNA]</scope>
    <source>
        <strain evidence="1 2">CAU 1645</strain>
    </source>
</reference>
<evidence type="ECO:0000313" key="1">
    <source>
        <dbReference type="EMBL" id="MCP9275041.1"/>
    </source>
</evidence>
<keyword evidence="2" id="KW-1185">Reference proteome</keyword>
<protein>
    <submittedName>
        <fullName evidence="1">Uncharacterized protein</fullName>
    </submittedName>
</protein>
<dbReference type="RefSeq" id="WP_255062782.1">
    <property type="nucleotide sequence ID" value="NZ_JANDBD010000010.1"/>
</dbReference>
<comment type="caution">
    <text evidence="1">The sequence shown here is derived from an EMBL/GenBank/DDBJ whole genome shotgun (WGS) entry which is preliminary data.</text>
</comment>
<gene>
    <name evidence="1" type="ORF">NM203_22895</name>
</gene>